<dbReference type="Proteomes" id="UP000321776">
    <property type="component" value="Unassembled WGS sequence"/>
</dbReference>
<protein>
    <recommendedName>
        <fullName evidence="4 7">GDP-mannose 4,6-dehydratase</fullName>
        <ecNumber evidence="4 7">4.2.1.47</ecNumber>
    </recommendedName>
    <alternativeName>
        <fullName evidence="7">GDP-D-mannose dehydratase</fullName>
    </alternativeName>
</protein>
<dbReference type="CDD" id="cd05260">
    <property type="entry name" value="GDP_MD_SDR_e"/>
    <property type="match status" value="1"/>
</dbReference>
<dbReference type="Pfam" id="PF16363">
    <property type="entry name" value="GDP_Man_Dehyd"/>
    <property type="match status" value="1"/>
</dbReference>
<comment type="caution">
    <text evidence="7">Lacks conserved residue(s) required for the propagation of feature annotation.</text>
</comment>
<dbReference type="RefSeq" id="WP_147233339.1">
    <property type="nucleotide sequence ID" value="NZ_JAZHFZ010000016.1"/>
</dbReference>
<accession>A0A5C6VP94</accession>
<dbReference type="EMBL" id="JAZHGA010000017">
    <property type="protein sequence ID" value="MEM5342458.1"/>
    <property type="molecule type" value="Genomic_DNA"/>
</dbReference>
<dbReference type="NCBIfam" id="TIGR01472">
    <property type="entry name" value="gmd"/>
    <property type="match status" value="1"/>
</dbReference>
<evidence type="ECO:0000256" key="4">
    <source>
        <dbReference type="ARBA" id="ARBA00011989"/>
    </source>
</evidence>
<dbReference type="InterPro" id="IPR036291">
    <property type="entry name" value="NAD(P)-bd_dom_sf"/>
</dbReference>
<feature type="domain" description="NAD(P)-binding" evidence="8">
    <location>
        <begin position="8"/>
        <end position="333"/>
    </location>
</feature>
<dbReference type="EC" id="4.2.1.47" evidence="4 7"/>
<sequence>MTTQRKAIITGVSGQDGAYLTKLLLSKGYQVTGTYRRTSSVNFWRMEELGVMDNPNLQLVEHDLTDAGSTLRLLDTVQADELYNLAAQSFVGVSFDQPSTTAQVTGVGVLNLLEGIRTVNPQMRFYQASTSEMFGKVQAVPQSEDTPFYPRSPYGVAKLFAHWSTINYRESYGMFATSGILFNHESPLRGREFVTRKITDTVAKIKLGKADVLELGNLDAKRDWGFALEYVEGMWRMLQADEPDTYVLATNRTETVRDFVKMAFAAAGYQLEWTGRDEREVGLDISTGKTLIRVNPRFYRPAEVDLLIGCADKAHEKLGWRPQTSLEQLCRMMVEADIARNQNGVSC</sequence>
<evidence type="ECO:0000256" key="7">
    <source>
        <dbReference type="HAMAP-Rule" id="MF_00955"/>
    </source>
</evidence>
<evidence type="ECO:0000313" key="11">
    <source>
        <dbReference type="Proteomes" id="UP000321776"/>
    </source>
</evidence>
<organism evidence="10 11">
    <name type="scientific">Paraburkholderia azotifigens</name>
    <dbReference type="NCBI Taxonomy" id="2057004"/>
    <lineage>
        <taxon>Bacteria</taxon>
        <taxon>Pseudomonadati</taxon>
        <taxon>Pseudomonadota</taxon>
        <taxon>Betaproteobacteria</taxon>
        <taxon>Burkholderiales</taxon>
        <taxon>Burkholderiaceae</taxon>
        <taxon>Paraburkholderia</taxon>
    </lineage>
</organism>
<proteinExistence type="inferred from homology"/>
<name>A0A5C6VP94_9BURK</name>
<gene>
    <name evidence="7 10" type="primary">gmd</name>
    <name evidence="10" type="ORF">FRZ40_03360</name>
    <name evidence="9" type="ORF">V4C56_22910</name>
</gene>
<evidence type="ECO:0000259" key="8">
    <source>
        <dbReference type="Pfam" id="PF16363"/>
    </source>
</evidence>
<keyword evidence="12" id="KW-1185">Reference proteome</keyword>
<evidence type="ECO:0000256" key="1">
    <source>
        <dbReference type="ARBA" id="ARBA00000188"/>
    </source>
</evidence>
<evidence type="ECO:0000256" key="6">
    <source>
        <dbReference type="ARBA" id="ARBA00059383"/>
    </source>
</evidence>
<dbReference type="Proteomes" id="UP001481677">
    <property type="component" value="Unassembled WGS sequence"/>
</dbReference>
<reference evidence="9 12" key="3">
    <citation type="submission" date="2024-01" db="EMBL/GenBank/DDBJ databases">
        <title>The diversity of rhizobia nodulating Mimosa spp. in eleven states of Brazil covering several biomes is determined by host plant, location, and edaphic factors.</title>
        <authorList>
            <person name="Rouws L."/>
            <person name="Barauna A."/>
            <person name="Beukes C."/>
            <person name="De Faria S.M."/>
            <person name="Gross E."/>
            <person name="Dos Reis Junior F.B."/>
            <person name="Simon M."/>
            <person name="Maluk M."/>
            <person name="Odee D.W."/>
            <person name="Kenicer G."/>
            <person name="Young J.P.W."/>
            <person name="Reis V.M."/>
            <person name="Zilli J."/>
            <person name="James E.K."/>
        </authorList>
    </citation>
    <scope>NUCLEOTIDE SEQUENCE [LARGE SCALE GENOMIC DNA]</scope>
    <source>
        <strain evidence="9 12">JPY530</strain>
    </source>
</reference>
<dbReference type="AlphaFoldDB" id="A0A5C6VP94"/>
<dbReference type="Gene3D" id="3.90.25.10">
    <property type="entry name" value="UDP-galactose 4-epimerase, domain 1"/>
    <property type="match status" value="1"/>
</dbReference>
<evidence type="ECO:0000313" key="9">
    <source>
        <dbReference type="EMBL" id="MEM5342458.1"/>
    </source>
</evidence>
<dbReference type="InterPro" id="IPR016040">
    <property type="entry name" value="NAD(P)-bd_dom"/>
</dbReference>
<dbReference type="GO" id="GO:0008446">
    <property type="term" value="F:GDP-mannose 4,6-dehydratase activity"/>
    <property type="evidence" value="ECO:0007669"/>
    <property type="project" value="UniProtKB-UniRule"/>
</dbReference>
<dbReference type="PANTHER" id="PTHR43715:SF1">
    <property type="entry name" value="GDP-MANNOSE 4,6 DEHYDRATASE"/>
    <property type="match status" value="1"/>
</dbReference>
<dbReference type="Gene3D" id="3.40.50.720">
    <property type="entry name" value="NAD(P)-binding Rossmann-like Domain"/>
    <property type="match status" value="1"/>
</dbReference>
<comment type="caution">
    <text evidence="10">The sequence shown here is derived from an EMBL/GenBank/DDBJ whole genome shotgun (WGS) entry which is preliminary data.</text>
</comment>
<dbReference type="HAMAP" id="MF_00955">
    <property type="entry name" value="GDP_Man_dehydratase"/>
    <property type="match status" value="1"/>
</dbReference>
<dbReference type="FunFam" id="3.40.50.720:FF:000924">
    <property type="entry name" value="GDP-mannose 4,6 dehydratase"/>
    <property type="match status" value="1"/>
</dbReference>
<dbReference type="SUPFAM" id="SSF51735">
    <property type="entry name" value="NAD(P)-binding Rossmann-fold domains"/>
    <property type="match status" value="1"/>
</dbReference>
<comment type="function">
    <text evidence="6 7">Catalyzes the conversion of GDP-D-mannose to GDP-4-dehydro-6-deoxy-D-mannose.</text>
</comment>
<comment type="cofactor">
    <cofactor evidence="2 7">
        <name>NADP(+)</name>
        <dbReference type="ChEBI" id="CHEBI:58349"/>
    </cofactor>
</comment>
<dbReference type="GO" id="GO:0070401">
    <property type="term" value="F:NADP+ binding"/>
    <property type="evidence" value="ECO:0007669"/>
    <property type="project" value="UniProtKB-UniRule"/>
</dbReference>
<evidence type="ECO:0000256" key="3">
    <source>
        <dbReference type="ARBA" id="ARBA00009263"/>
    </source>
</evidence>
<reference evidence="10" key="2">
    <citation type="submission" date="2019-08" db="EMBL/GenBank/DDBJ databases">
        <authorList>
            <person name="Im W.-T."/>
        </authorList>
    </citation>
    <scope>NUCLEOTIDE SEQUENCE</scope>
    <source>
        <strain evidence="10">NF 2-5-3</strain>
    </source>
</reference>
<keyword evidence="5 7" id="KW-0456">Lyase</keyword>
<evidence type="ECO:0000256" key="5">
    <source>
        <dbReference type="ARBA" id="ARBA00023239"/>
    </source>
</evidence>
<dbReference type="PANTHER" id="PTHR43715">
    <property type="entry name" value="GDP-MANNOSE 4,6-DEHYDRATASE"/>
    <property type="match status" value="1"/>
</dbReference>
<evidence type="ECO:0000313" key="10">
    <source>
        <dbReference type="EMBL" id="TXC86699.1"/>
    </source>
</evidence>
<keyword evidence="7" id="KW-0521">NADP</keyword>
<dbReference type="GO" id="GO:0042351">
    <property type="term" value="P:'de novo' GDP-L-fucose biosynthetic process"/>
    <property type="evidence" value="ECO:0007669"/>
    <property type="project" value="TreeGrafter"/>
</dbReference>
<comment type="catalytic activity">
    <reaction evidence="1 7">
        <text>GDP-alpha-D-mannose = GDP-4-dehydro-alpha-D-rhamnose + H2O</text>
        <dbReference type="Rhea" id="RHEA:23820"/>
        <dbReference type="ChEBI" id="CHEBI:15377"/>
        <dbReference type="ChEBI" id="CHEBI:57527"/>
        <dbReference type="ChEBI" id="CHEBI:57964"/>
        <dbReference type="EC" id="4.2.1.47"/>
    </reaction>
</comment>
<dbReference type="EMBL" id="VOQS01000001">
    <property type="protein sequence ID" value="TXC86699.1"/>
    <property type="molecule type" value="Genomic_DNA"/>
</dbReference>
<evidence type="ECO:0000256" key="2">
    <source>
        <dbReference type="ARBA" id="ARBA00001937"/>
    </source>
</evidence>
<comment type="similarity">
    <text evidence="3 7">Belongs to the NAD(P)-dependent epimerase/dehydratase family. GDP-mannose 4,6-dehydratase subfamily.</text>
</comment>
<dbReference type="InterPro" id="IPR006368">
    <property type="entry name" value="GDP_Man_deHydtase"/>
</dbReference>
<evidence type="ECO:0000313" key="12">
    <source>
        <dbReference type="Proteomes" id="UP001481677"/>
    </source>
</evidence>
<reference evidence="10 11" key="1">
    <citation type="journal article" date="2018" name="Int. J. Syst. Evol. Microbiol.">
        <title>Paraburkholderia azotifigens sp. nov., a nitrogen-fixing bacterium isolated from paddy soil.</title>
        <authorList>
            <person name="Choi G.M."/>
            <person name="Im W.T."/>
        </authorList>
    </citation>
    <scope>NUCLEOTIDE SEQUENCE [LARGE SCALE GENOMIC DNA]</scope>
    <source>
        <strain evidence="10 11">NF 2-5-3</strain>
    </source>
</reference>